<feature type="region of interest" description="Disordered" evidence="1">
    <location>
        <begin position="105"/>
        <end position="130"/>
    </location>
</feature>
<dbReference type="EMBL" id="JACEIK010007613">
    <property type="protein sequence ID" value="MCE3050474.1"/>
    <property type="molecule type" value="Genomic_DNA"/>
</dbReference>
<evidence type="ECO:0000313" key="2">
    <source>
        <dbReference type="EMBL" id="MCE3050474.1"/>
    </source>
</evidence>
<comment type="caution">
    <text evidence="2">The sequence shown here is derived from an EMBL/GenBank/DDBJ whole genome shotgun (WGS) entry which is preliminary data.</text>
</comment>
<evidence type="ECO:0000313" key="3">
    <source>
        <dbReference type="Proteomes" id="UP000823775"/>
    </source>
</evidence>
<sequence length="130" mass="14272">MAPKRQVRAKVLGVARRLGEDLTSKAWGIDAKTRQGSAPTALTVELTRGIEREQCPTVVYKDRDKSRTAKCLKLTPVSTDIRACQRHKSTCDGTKRQQGVVKAKERAIAPRHGTEVASEGQSLECGKATW</sequence>
<evidence type="ECO:0000256" key="1">
    <source>
        <dbReference type="SAM" id="MobiDB-lite"/>
    </source>
</evidence>
<organism evidence="2 3">
    <name type="scientific">Datura stramonium</name>
    <name type="common">Jimsonweed</name>
    <name type="synonym">Common thornapple</name>
    <dbReference type="NCBI Taxonomy" id="4076"/>
    <lineage>
        <taxon>Eukaryota</taxon>
        <taxon>Viridiplantae</taxon>
        <taxon>Streptophyta</taxon>
        <taxon>Embryophyta</taxon>
        <taxon>Tracheophyta</taxon>
        <taxon>Spermatophyta</taxon>
        <taxon>Magnoliopsida</taxon>
        <taxon>eudicotyledons</taxon>
        <taxon>Gunneridae</taxon>
        <taxon>Pentapetalae</taxon>
        <taxon>asterids</taxon>
        <taxon>lamiids</taxon>
        <taxon>Solanales</taxon>
        <taxon>Solanaceae</taxon>
        <taxon>Solanoideae</taxon>
        <taxon>Datureae</taxon>
        <taxon>Datura</taxon>
    </lineage>
</organism>
<keyword evidence="3" id="KW-1185">Reference proteome</keyword>
<accession>A0ABS8WKE1</accession>
<gene>
    <name evidence="2" type="ORF">HAX54_047307</name>
</gene>
<reference evidence="2 3" key="1">
    <citation type="journal article" date="2021" name="BMC Genomics">
        <title>Datura genome reveals duplications of psychoactive alkaloid biosynthetic genes and high mutation rate following tissue culture.</title>
        <authorList>
            <person name="Rajewski A."/>
            <person name="Carter-House D."/>
            <person name="Stajich J."/>
            <person name="Litt A."/>
        </authorList>
    </citation>
    <scope>NUCLEOTIDE SEQUENCE [LARGE SCALE GENOMIC DNA]</scope>
    <source>
        <strain evidence="2">AR-01</strain>
    </source>
</reference>
<proteinExistence type="predicted"/>
<name>A0ABS8WKE1_DATST</name>
<protein>
    <submittedName>
        <fullName evidence="2">Uncharacterized protein</fullName>
    </submittedName>
</protein>
<feature type="compositionally biased region" description="Basic and acidic residues" evidence="1">
    <location>
        <begin position="105"/>
        <end position="114"/>
    </location>
</feature>
<dbReference type="Proteomes" id="UP000823775">
    <property type="component" value="Unassembled WGS sequence"/>
</dbReference>